<dbReference type="AlphaFoldDB" id="A0A376P9T2"/>
<gene>
    <name evidence="3" type="ORF">NCTC11341_06340</name>
</gene>
<proteinExistence type="predicted"/>
<evidence type="ECO:0000259" key="2">
    <source>
        <dbReference type="Pfam" id="PF07090"/>
    </source>
</evidence>
<sequence length="104" mass="11798">MLDGDDRVEKPEGVIAQPSQPEHPVIKGFSEYPFFLGYNRAIAKENAEVVLTINNAPLLVFGNYHNGKIACFMSDCSPHWGTQQFMSWPFYTALWVNILTHIAR</sequence>
<evidence type="ECO:0000313" key="4">
    <source>
        <dbReference type="Proteomes" id="UP000254428"/>
    </source>
</evidence>
<protein>
    <submittedName>
        <fullName evidence="3">Cytoplasmic protein</fullName>
    </submittedName>
</protein>
<dbReference type="Proteomes" id="UP000254428">
    <property type="component" value="Unassembled WGS sequence"/>
</dbReference>
<dbReference type="Gene3D" id="3.40.50.880">
    <property type="match status" value="1"/>
</dbReference>
<name>A0A376P9T2_ECOLX</name>
<dbReference type="Pfam" id="PF07090">
    <property type="entry name" value="GATase1_like"/>
    <property type="match status" value="1"/>
</dbReference>
<reference evidence="3 4" key="1">
    <citation type="submission" date="2018-06" db="EMBL/GenBank/DDBJ databases">
        <authorList>
            <consortium name="Pathogen Informatics"/>
            <person name="Doyle S."/>
        </authorList>
    </citation>
    <scope>NUCLEOTIDE SEQUENCE [LARGE SCALE GENOMIC DNA]</scope>
    <source>
        <strain evidence="3 4">NCTC11341</strain>
    </source>
</reference>
<dbReference type="EMBL" id="UGBT01000002">
    <property type="protein sequence ID" value="STH74584.1"/>
    <property type="molecule type" value="Genomic_DNA"/>
</dbReference>
<evidence type="ECO:0000256" key="1">
    <source>
        <dbReference type="SAM" id="MobiDB-lite"/>
    </source>
</evidence>
<feature type="region of interest" description="Disordered" evidence="1">
    <location>
        <begin position="1"/>
        <end position="22"/>
    </location>
</feature>
<feature type="compositionally biased region" description="Basic and acidic residues" evidence="1">
    <location>
        <begin position="1"/>
        <end position="12"/>
    </location>
</feature>
<dbReference type="SUPFAM" id="SSF52317">
    <property type="entry name" value="Class I glutamine amidotransferase-like"/>
    <property type="match status" value="1"/>
</dbReference>
<feature type="domain" description="Putative glutamine amidotransferase" evidence="2">
    <location>
        <begin position="1"/>
        <end position="102"/>
    </location>
</feature>
<evidence type="ECO:0000313" key="3">
    <source>
        <dbReference type="EMBL" id="STH74584.1"/>
    </source>
</evidence>
<accession>A0A376P9T2</accession>
<dbReference type="InterPro" id="IPR029062">
    <property type="entry name" value="Class_I_gatase-like"/>
</dbReference>
<dbReference type="InterPro" id="IPR010768">
    <property type="entry name" value="GATase1-like"/>
</dbReference>
<organism evidence="3 4">
    <name type="scientific">Escherichia coli</name>
    <dbReference type="NCBI Taxonomy" id="562"/>
    <lineage>
        <taxon>Bacteria</taxon>
        <taxon>Pseudomonadati</taxon>
        <taxon>Pseudomonadota</taxon>
        <taxon>Gammaproteobacteria</taxon>
        <taxon>Enterobacterales</taxon>
        <taxon>Enterobacteriaceae</taxon>
        <taxon>Escherichia</taxon>
    </lineage>
</organism>